<organism evidence="2 3">
    <name type="scientific">Leptospira johnsonii</name>
    <dbReference type="NCBI Taxonomy" id="1917820"/>
    <lineage>
        <taxon>Bacteria</taxon>
        <taxon>Pseudomonadati</taxon>
        <taxon>Spirochaetota</taxon>
        <taxon>Spirochaetia</taxon>
        <taxon>Leptospirales</taxon>
        <taxon>Leptospiraceae</taxon>
        <taxon>Leptospira</taxon>
    </lineage>
</organism>
<evidence type="ECO:0000313" key="2">
    <source>
        <dbReference type="EMBL" id="GBF37800.1"/>
    </source>
</evidence>
<dbReference type="PROSITE" id="PS50801">
    <property type="entry name" value="STAS"/>
    <property type="match status" value="1"/>
</dbReference>
<accession>A0A2P2CZI8</accession>
<comment type="caution">
    <text evidence="2">The sequence shown here is derived from an EMBL/GenBank/DDBJ whole genome shotgun (WGS) entry which is preliminary data.</text>
</comment>
<sequence>MLLMAKLTIQNKHGIVRFENQLLDGYEKVFDEISEQASRAHILNLTLDMTPTKKITSSGVAKLLTLRNLLDHFGVKLEVVNLQPTLMDILRKFKVDTMLRIKA</sequence>
<feature type="domain" description="STAS" evidence="1">
    <location>
        <begin position="27"/>
        <end position="103"/>
    </location>
</feature>
<dbReference type="InterPro" id="IPR036513">
    <property type="entry name" value="STAS_dom_sf"/>
</dbReference>
<dbReference type="Pfam" id="PF01740">
    <property type="entry name" value="STAS"/>
    <property type="match status" value="1"/>
</dbReference>
<keyword evidence="3" id="KW-1185">Reference proteome</keyword>
<dbReference type="SUPFAM" id="SSF52091">
    <property type="entry name" value="SpoIIaa-like"/>
    <property type="match status" value="1"/>
</dbReference>
<evidence type="ECO:0000313" key="3">
    <source>
        <dbReference type="Proteomes" id="UP000245076"/>
    </source>
</evidence>
<dbReference type="InterPro" id="IPR002645">
    <property type="entry name" value="STAS_dom"/>
</dbReference>
<dbReference type="Gene3D" id="3.30.750.24">
    <property type="entry name" value="STAS domain"/>
    <property type="match status" value="1"/>
</dbReference>
<dbReference type="EMBL" id="BFAY01000006">
    <property type="protein sequence ID" value="GBF37800.1"/>
    <property type="molecule type" value="Genomic_DNA"/>
</dbReference>
<evidence type="ECO:0000259" key="1">
    <source>
        <dbReference type="PROSITE" id="PS50801"/>
    </source>
</evidence>
<dbReference type="AlphaFoldDB" id="A0A2P2CZI8"/>
<reference evidence="2 3" key="1">
    <citation type="submission" date="2018-02" db="EMBL/GenBank/DDBJ databases">
        <title>Novel Leptospira species isolated from soil and water in Japan.</title>
        <authorList>
            <person name="Nakao R."/>
            <person name="Masuzawa T."/>
        </authorList>
    </citation>
    <scope>NUCLEOTIDE SEQUENCE [LARGE SCALE GENOMIC DNA]</scope>
    <source>
        <strain evidence="2 3">E8</strain>
    </source>
</reference>
<gene>
    <name evidence="2" type="ORF">LPTSP1_07860</name>
</gene>
<protein>
    <submittedName>
        <fullName evidence="2">STAS domain protein</fullName>
    </submittedName>
</protein>
<name>A0A2P2CZI8_9LEPT</name>
<proteinExistence type="predicted"/>
<dbReference type="Proteomes" id="UP000245076">
    <property type="component" value="Unassembled WGS sequence"/>
</dbReference>